<protein>
    <submittedName>
        <fullName evidence="5">Glycosyltransferase subfamily 4-like N-terminal domain-containing protein</fullName>
    </submittedName>
</protein>
<feature type="region of interest" description="Disordered" evidence="1">
    <location>
        <begin position="23"/>
        <end position="51"/>
    </location>
</feature>
<proteinExistence type="predicted"/>
<dbReference type="Pfam" id="PF13439">
    <property type="entry name" value="Glyco_transf_4"/>
    <property type="match status" value="1"/>
</dbReference>
<evidence type="ECO:0000313" key="4">
    <source>
        <dbReference type="Proteomes" id="UP000887572"/>
    </source>
</evidence>
<dbReference type="Gene3D" id="3.40.50.2000">
    <property type="entry name" value="Glycogen Phosphorylase B"/>
    <property type="match status" value="3"/>
</dbReference>
<keyword evidence="4" id="KW-1185">Reference proteome</keyword>
<feature type="signal peptide" evidence="2">
    <location>
        <begin position="1"/>
        <end position="16"/>
    </location>
</feature>
<dbReference type="InterPro" id="IPR028098">
    <property type="entry name" value="Glyco_trans_4-like_N"/>
</dbReference>
<dbReference type="PANTHER" id="PTHR12526">
    <property type="entry name" value="GLYCOSYLTRANSFERASE"/>
    <property type="match status" value="1"/>
</dbReference>
<dbReference type="AlphaFoldDB" id="A0A914I0R4"/>
<reference evidence="5" key="1">
    <citation type="submission" date="2022-11" db="UniProtKB">
        <authorList>
            <consortium name="WormBaseParasite"/>
        </authorList>
    </citation>
    <scope>IDENTIFICATION</scope>
</reference>
<dbReference type="WBParaSite" id="Gr19_v10_g6236.t1">
    <property type="protein sequence ID" value="Gr19_v10_g6236.t1"/>
    <property type="gene ID" value="Gr19_v10_g6236"/>
</dbReference>
<sequence>MFWAAVLLPLFSFCDGTNSTLLEEADGSKSDPTKVLSRSPSPNSESDDDLSPAFVGKIKPLRIAIIAPLQQSVPPKPGKYSDKSSEFISQKHEFDKEAERTAKIVNDLVEGLVARGHQVTLFASADSKTSAHLVADASYVAFRHKRVIPGKFDHAYRWMFEQVRRRAGNFDVLHFHTFEHLPHIDDFMGKTVTTLYDQPAGGTVADLNPLAKLFPNAPIVVRRELQEEVKKHWKNVIGTVNEEDELAADLTAQYEKIYEKLLAAQFSSGDNVQQKVQKASKQSLCLKSMAPKLKILIVSATIFDALPPKKAGGTEKMIYVLTESMVKLGHDVTLLAPVGTKTSAKLNPWACQDNWALCQLPVIYFQEMVKRHAHEYDILQLHSPSHFIEFRHFINHAVHSRHMPIDDTVFFNLFSDIPHISISKEQQKLTPIDLNWVGFVHNGIDLGDFKFNEKPNRAEPYLAWMGRMIPDKGVDVAIKFALESKMKLKIAAQIVDDHKKWWEKRILPLIEEKHSDLVEFVGEVGPEQRNDFLGNATAFLFTPNHSTRRCQRNCH</sequence>
<evidence type="ECO:0000259" key="3">
    <source>
        <dbReference type="Pfam" id="PF13439"/>
    </source>
</evidence>
<dbReference type="PANTHER" id="PTHR12526:SF595">
    <property type="entry name" value="BLL5217 PROTEIN"/>
    <property type="match status" value="1"/>
</dbReference>
<accession>A0A914I0R4</accession>
<name>A0A914I0R4_GLORO</name>
<evidence type="ECO:0000256" key="2">
    <source>
        <dbReference type="SAM" id="SignalP"/>
    </source>
</evidence>
<feature type="chain" id="PRO_5037504790" evidence="2">
    <location>
        <begin position="17"/>
        <end position="555"/>
    </location>
</feature>
<dbReference type="Proteomes" id="UP000887572">
    <property type="component" value="Unplaced"/>
</dbReference>
<dbReference type="SUPFAM" id="SSF53756">
    <property type="entry name" value="UDP-Glycosyltransferase/glycogen phosphorylase"/>
    <property type="match status" value="2"/>
</dbReference>
<evidence type="ECO:0000313" key="5">
    <source>
        <dbReference type="WBParaSite" id="Gr19_v10_g6236.t1"/>
    </source>
</evidence>
<keyword evidence="2" id="KW-0732">Signal</keyword>
<feature type="domain" description="Glycosyltransferase subfamily 4-like N-terminal" evidence="3">
    <location>
        <begin position="104"/>
        <end position="178"/>
    </location>
</feature>
<evidence type="ECO:0000256" key="1">
    <source>
        <dbReference type="SAM" id="MobiDB-lite"/>
    </source>
</evidence>
<organism evidence="4 5">
    <name type="scientific">Globodera rostochiensis</name>
    <name type="common">Golden nematode worm</name>
    <name type="synonym">Heterodera rostochiensis</name>
    <dbReference type="NCBI Taxonomy" id="31243"/>
    <lineage>
        <taxon>Eukaryota</taxon>
        <taxon>Metazoa</taxon>
        <taxon>Ecdysozoa</taxon>
        <taxon>Nematoda</taxon>
        <taxon>Chromadorea</taxon>
        <taxon>Rhabditida</taxon>
        <taxon>Tylenchina</taxon>
        <taxon>Tylenchomorpha</taxon>
        <taxon>Tylenchoidea</taxon>
        <taxon>Heteroderidae</taxon>
        <taxon>Heteroderinae</taxon>
        <taxon>Globodera</taxon>
    </lineage>
</organism>